<organism evidence="1">
    <name type="scientific">marine sediment metagenome</name>
    <dbReference type="NCBI Taxonomy" id="412755"/>
    <lineage>
        <taxon>unclassified sequences</taxon>
        <taxon>metagenomes</taxon>
        <taxon>ecological metagenomes</taxon>
    </lineage>
</organism>
<dbReference type="AlphaFoldDB" id="A0A0F9MHB9"/>
<sequence length="124" mass="14752">MDLKQEKWWDKRLEKWCLYPHLIMAPFRKVSKKQAIKNRAWGKVKTLRLRYLYDKYGYFPCECCGRAGIVGGDSFDTLDPHHIDVDRNNNAYENCFIVRRECHTFITDNNIRVTPEQGLHGTEE</sequence>
<name>A0A0F9MHB9_9ZZZZ</name>
<accession>A0A0F9MHB9</accession>
<comment type="caution">
    <text evidence="1">The sequence shown here is derived from an EMBL/GenBank/DDBJ whole genome shotgun (WGS) entry which is preliminary data.</text>
</comment>
<reference evidence="1" key="1">
    <citation type="journal article" date="2015" name="Nature">
        <title>Complex archaea that bridge the gap between prokaryotes and eukaryotes.</title>
        <authorList>
            <person name="Spang A."/>
            <person name="Saw J.H."/>
            <person name="Jorgensen S.L."/>
            <person name="Zaremba-Niedzwiedzka K."/>
            <person name="Martijn J."/>
            <person name="Lind A.E."/>
            <person name="van Eijk R."/>
            <person name="Schleper C."/>
            <person name="Guy L."/>
            <person name="Ettema T.J."/>
        </authorList>
    </citation>
    <scope>NUCLEOTIDE SEQUENCE</scope>
</reference>
<gene>
    <name evidence="1" type="ORF">LCGC14_1460110</name>
</gene>
<protein>
    <recommendedName>
        <fullName evidence="2">HNH nuclease domain-containing protein</fullName>
    </recommendedName>
</protein>
<evidence type="ECO:0008006" key="2">
    <source>
        <dbReference type="Google" id="ProtNLM"/>
    </source>
</evidence>
<evidence type="ECO:0000313" key="1">
    <source>
        <dbReference type="EMBL" id="KKM68507.1"/>
    </source>
</evidence>
<dbReference type="EMBL" id="LAZR01010155">
    <property type="protein sequence ID" value="KKM68507.1"/>
    <property type="molecule type" value="Genomic_DNA"/>
</dbReference>
<proteinExistence type="predicted"/>